<dbReference type="Proteomes" id="UP001589619">
    <property type="component" value="Unassembled WGS sequence"/>
</dbReference>
<dbReference type="Gene3D" id="3.20.20.80">
    <property type="entry name" value="Glycosidases"/>
    <property type="match status" value="1"/>
</dbReference>
<dbReference type="InterPro" id="IPR051923">
    <property type="entry name" value="Glycosyl_Hydrolase_39"/>
</dbReference>
<feature type="signal peptide" evidence="4">
    <location>
        <begin position="1"/>
        <end position="26"/>
    </location>
</feature>
<reference evidence="6 7" key="1">
    <citation type="submission" date="2024-09" db="EMBL/GenBank/DDBJ databases">
        <authorList>
            <person name="Sun Q."/>
            <person name="Mori K."/>
        </authorList>
    </citation>
    <scope>NUCLEOTIDE SEQUENCE [LARGE SCALE GENOMIC DNA]</scope>
    <source>
        <strain evidence="6 7">JCM 12520</strain>
    </source>
</reference>
<evidence type="ECO:0000256" key="3">
    <source>
        <dbReference type="RuleBase" id="RU361153"/>
    </source>
</evidence>
<evidence type="ECO:0000256" key="4">
    <source>
        <dbReference type="SAM" id="SignalP"/>
    </source>
</evidence>
<accession>A0ABV5W3K0</accession>
<proteinExistence type="inferred from homology"/>
<dbReference type="InterPro" id="IPR001547">
    <property type="entry name" value="Glyco_hydro_5"/>
</dbReference>
<dbReference type="InterPro" id="IPR017853">
    <property type="entry name" value="GH"/>
</dbReference>
<sequence>MKKQAILVFLSILLLCPALSVKPALAEDSDFYGVVEHLQRYSDYADMIDRIAASGTRWVRISPEWGSIETAKGVHNATFLLRLDDIVDRLRAKGIHVLFILSFTAPWASSNPADTAGRTRYKPADWADWENYVQFIASRYDSKVNYWEVWNEPDHPTFWKSSVADYQTLLAKAYAKLKAVNPDNRVLMGGLALNNGTVDVYGPGTFLDQLLAGGGGAYFDIVNYHAYGSATSMLAKYNGVMSILNNYGLGGRDIWITETGYENTGGMENRKADFADETYLLHKSLPTIKKLFWYNFRRVSGTNPNEHNFGLTDTALQPLKAFYHFQAANGANAFFGEQTEGLLTLELNPLPVDSGYSFTGNVMQVAAGQYAYFKINDNWLYGTNDGLDPVVYVDVTYQDTGTGMWRLQYDAPGNAYAEAGQVHNTGSDGWNSVTFAVYNGRLANSQSGGSDFRLWAESGPLTVQKVSVRKEAGAARSILRESNREKLMEQVKTLDSTKDNFTTTETVGGLVAGKIGGDNKFAYFRVSDALVRAGDSSLTIGVQYFDAGTDSIRIQYNSASSAYQNLYIAKTNTHTWKTARFTVSNAHFTNQQSFYADLRIGNNYDGSAEYIRMVEIIR</sequence>
<evidence type="ECO:0000259" key="5">
    <source>
        <dbReference type="Pfam" id="PF00150"/>
    </source>
</evidence>
<feature type="chain" id="PRO_5047380501" evidence="4">
    <location>
        <begin position="27"/>
        <end position="618"/>
    </location>
</feature>
<evidence type="ECO:0000256" key="2">
    <source>
        <dbReference type="ARBA" id="ARBA00023295"/>
    </source>
</evidence>
<dbReference type="PANTHER" id="PTHR12631:SF10">
    <property type="entry name" value="BETA-XYLOSIDASE-LIKE PROTEIN-RELATED"/>
    <property type="match status" value="1"/>
</dbReference>
<gene>
    <name evidence="6" type="ORF">ACFFNY_25270</name>
</gene>
<comment type="similarity">
    <text evidence="3">Belongs to the glycosyl hydrolase 5 (cellulase A) family.</text>
</comment>
<evidence type="ECO:0000313" key="6">
    <source>
        <dbReference type="EMBL" id="MFB9754898.1"/>
    </source>
</evidence>
<dbReference type="SUPFAM" id="SSF51445">
    <property type="entry name" value="(Trans)glycosidases"/>
    <property type="match status" value="1"/>
</dbReference>
<keyword evidence="4" id="KW-0732">Signal</keyword>
<dbReference type="EMBL" id="JBHMAG010000016">
    <property type="protein sequence ID" value="MFB9754898.1"/>
    <property type="molecule type" value="Genomic_DNA"/>
</dbReference>
<keyword evidence="2 3" id="KW-0326">Glycosidase</keyword>
<name>A0ABV5W3K0_9BACL</name>
<evidence type="ECO:0000256" key="1">
    <source>
        <dbReference type="ARBA" id="ARBA00022801"/>
    </source>
</evidence>
<dbReference type="RefSeq" id="WP_344909917.1">
    <property type="nucleotide sequence ID" value="NZ_BAAAYO010000008.1"/>
</dbReference>
<evidence type="ECO:0000313" key="7">
    <source>
        <dbReference type="Proteomes" id="UP001589619"/>
    </source>
</evidence>
<dbReference type="PANTHER" id="PTHR12631">
    <property type="entry name" value="ALPHA-L-IDURONIDASE"/>
    <property type="match status" value="1"/>
</dbReference>
<keyword evidence="1 3" id="KW-0378">Hydrolase</keyword>
<protein>
    <submittedName>
        <fullName evidence="6">Cellulase family glycosylhydrolase</fullName>
    </submittedName>
</protein>
<keyword evidence="7" id="KW-1185">Reference proteome</keyword>
<comment type="caution">
    <text evidence="6">The sequence shown here is derived from an EMBL/GenBank/DDBJ whole genome shotgun (WGS) entry which is preliminary data.</text>
</comment>
<organism evidence="6 7">
    <name type="scientific">Paenibacillus hodogayensis</name>
    <dbReference type="NCBI Taxonomy" id="279208"/>
    <lineage>
        <taxon>Bacteria</taxon>
        <taxon>Bacillati</taxon>
        <taxon>Bacillota</taxon>
        <taxon>Bacilli</taxon>
        <taxon>Bacillales</taxon>
        <taxon>Paenibacillaceae</taxon>
        <taxon>Paenibacillus</taxon>
    </lineage>
</organism>
<dbReference type="Pfam" id="PF00150">
    <property type="entry name" value="Cellulase"/>
    <property type="match status" value="1"/>
</dbReference>
<feature type="domain" description="Glycoside hydrolase family 5" evidence="5">
    <location>
        <begin position="41"/>
        <end position="272"/>
    </location>
</feature>